<name>A0A437PYQ3_9ACTN</name>
<dbReference type="GO" id="GO:0006633">
    <property type="term" value="P:fatty acid biosynthetic process"/>
    <property type="evidence" value="ECO:0007669"/>
    <property type="project" value="TreeGrafter"/>
</dbReference>
<evidence type="ECO:0000256" key="3">
    <source>
        <dbReference type="ARBA" id="ARBA00048462"/>
    </source>
</evidence>
<evidence type="ECO:0000313" key="8">
    <source>
        <dbReference type="EMBL" id="RVU27396.1"/>
    </source>
</evidence>
<evidence type="ECO:0000256" key="5">
    <source>
        <dbReference type="PIRSR" id="PIRSR000446-1"/>
    </source>
</evidence>
<feature type="compositionally biased region" description="Basic and acidic residues" evidence="6">
    <location>
        <begin position="1"/>
        <end position="13"/>
    </location>
</feature>
<dbReference type="Gene3D" id="3.40.366.10">
    <property type="entry name" value="Malonyl-Coenzyme A Acyl Carrier Protein, domain 2"/>
    <property type="match status" value="1"/>
</dbReference>
<keyword evidence="9" id="KW-1185">Reference proteome</keyword>
<accession>A0A437PYQ3</accession>
<dbReference type="EC" id="2.3.1.39" evidence="4"/>
<comment type="caution">
    <text evidence="8">The sequence shown here is derived from an EMBL/GenBank/DDBJ whole genome shotgun (WGS) entry which is preliminary data.</text>
</comment>
<dbReference type="RefSeq" id="WP_127827654.1">
    <property type="nucleotide sequence ID" value="NZ_RZYA01000003.1"/>
</dbReference>
<protein>
    <recommendedName>
        <fullName evidence="4">Malonyl CoA-acyl carrier protein transacylase</fullName>
        <ecNumber evidence="4">2.3.1.39</ecNumber>
    </recommendedName>
</protein>
<feature type="active site" evidence="5">
    <location>
        <position position="102"/>
    </location>
</feature>
<dbReference type="InterPro" id="IPR016035">
    <property type="entry name" value="Acyl_Trfase/lysoPLipase"/>
</dbReference>
<dbReference type="PIRSF" id="PIRSF000446">
    <property type="entry name" value="Mct"/>
    <property type="match status" value="1"/>
</dbReference>
<dbReference type="Gene3D" id="3.30.70.250">
    <property type="entry name" value="Malonyl-CoA ACP transacylase, ACP-binding"/>
    <property type="match status" value="1"/>
</dbReference>
<keyword evidence="1 4" id="KW-0808">Transferase</keyword>
<dbReference type="GO" id="GO:0004314">
    <property type="term" value="F:[acyl-carrier-protein] S-malonyltransferase activity"/>
    <property type="evidence" value="ECO:0007669"/>
    <property type="project" value="UniProtKB-EC"/>
</dbReference>
<feature type="active site" evidence="5">
    <location>
        <position position="211"/>
    </location>
</feature>
<evidence type="ECO:0000256" key="4">
    <source>
        <dbReference type="PIRNR" id="PIRNR000446"/>
    </source>
</evidence>
<organism evidence="8 9">
    <name type="scientific">Streptomyces antnestii</name>
    <dbReference type="NCBI Taxonomy" id="2494256"/>
    <lineage>
        <taxon>Bacteria</taxon>
        <taxon>Bacillati</taxon>
        <taxon>Actinomycetota</taxon>
        <taxon>Actinomycetes</taxon>
        <taxon>Kitasatosporales</taxon>
        <taxon>Streptomycetaceae</taxon>
        <taxon>Streptomyces</taxon>
    </lineage>
</organism>
<dbReference type="SMART" id="SM00827">
    <property type="entry name" value="PKS_AT"/>
    <property type="match status" value="1"/>
</dbReference>
<dbReference type="Proteomes" id="UP000283128">
    <property type="component" value="Unassembled WGS sequence"/>
</dbReference>
<evidence type="ECO:0000256" key="2">
    <source>
        <dbReference type="ARBA" id="ARBA00023315"/>
    </source>
</evidence>
<feature type="region of interest" description="Disordered" evidence="6">
    <location>
        <begin position="1"/>
        <end position="33"/>
    </location>
</feature>
<dbReference type="InterPro" id="IPR024925">
    <property type="entry name" value="Malonyl_CoA-ACP_transAc"/>
</dbReference>
<sequence>MTTHLHESSDSSPRHAVLFPGQGVQRPGMGEPWRDTESWELVESVSRASGFDVAELLLTAGQETLSRTDHAQISVFTASLLAWSELRRQETDTRVVAVAGHSLGEYTALVAAGVLSVADGAWLVGERGRAMAEVARRRPGGMAAVMGGGIDEVSALVDTFREEGADLWVANHNSPQQTVIAGSRTAIDAAAARAAESGLRYSVLPVTAACHSPYMEPASAALRRALELTHFAAGVLPVVANVDARAHYGGSQWQELSTRQLVSRVRWVESLTTLHEELDCTDFLDIGPGGTLAGLARRALPGVPAHKYGVPTSARVRVPVAA</sequence>
<dbReference type="OrthoDB" id="3543921at2"/>
<dbReference type="SUPFAM" id="SSF55048">
    <property type="entry name" value="Probable ACP-binding domain of malonyl-CoA ACP transacylase"/>
    <property type="match status" value="1"/>
</dbReference>
<dbReference type="GO" id="GO:0005829">
    <property type="term" value="C:cytosol"/>
    <property type="evidence" value="ECO:0007669"/>
    <property type="project" value="TreeGrafter"/>
</dbReference>
<dbReference type="PANTHER" id="PTHR42681:SF1">
    <property type="entry name" value="MALONYL-COA-ACYL CARRIER PROTEIN TRANSACYLASE, MITOCHONDRIAL"/>
    <property type="match status" value="1"/>
</dbReference>
<dbReference type="InterPro" id="IPR050858">
    <property type="entry name" value="Mal-CoA-ACP_Trans/PKS_FabD"/>
</dbReference>
<dbReference type="InterPro" id="IPR014043">
    <property type="entry name" value="Acyl_transferase_dom"/>
</dbReference>
<proteinExistence type="inferred from homology"/>
<feature type="domain" description="Malonyl-CoA:ACP transacylase (MAT)" evidence="7">
    <location>
        <begin position="18"/>
        <end position="316"/>
    </location>
</feature>
<gene>
    <name evidence="8" type="ORF">EOT10_09535</name>
</gene>
<evidence type="ECO:0000256" key="1">
    <source>
        <dbReference type="ARBA" id="ARBA00022679"/>
    </source>
</evidence>
<keyword evidence="2 4" id="KW-0012">Acyltransferase</keyword>
<evidence type="ECO:0000256" key="6">
    <source>
        <dbReference type="SAM" id="MobiDB-lite"/>
    </source>
</evidence>
<evidence type="ECO:0000313" key="9">
    <source>
        <dbReference type="Proteomes" id="UP000283128"/>
    </source>
</evidence>
<dbReference type="InterPro" id="IPR016036">
    <property type="entry name" value="Malonyl_transacylase_ACP-bd"/>
</dbReference>
<dbReference type="SUPFAM" id="SSF52151">
    <property type="entry name" value="FabD/lysophospholipase-like"/>
    <property type="match status" value="1"/>
</dbReference>
<dbReference type="EMBL" id="RZYA01000003">
    <property type="protein sequence ID" value="RVU27396.1"/>
    <property type="molecule type" value="Genomic_DNA"/>
</dbReference>
<dbReference type="InterPro" id="IPR001227">
    <property type="entry name" value="Ac_transferase_dom_sf"/>
</dbReference>
<reference evidence="8 9" key="1">
    <citation type="submission" date="2019-01" db="EMBL/GenBank/DDBJ databases">
        <title>Genome sequences of Streptomyces and Rhizobium isolates collected from root and soil.</title>
        <authorList>
            <person name="Chhettri S."/>
            <person name="Sevigny J.L."/>
            <person name="Sen A."/>
            <person name="Ennis N."/>
            <person name="Tisa L."/>
        </authorList>
    </citation>
    <scope>NUCLEOTIDE SEQUENCE [LARGE SCALE GENOMIC DNA]</scope>
    <source>
        <strain evidence="8 9">San01</strain>
    </source>
</reference>
<comment type="similarity">
    <text evidence="4">Belongs to the fabD family.</text>
</comment>
<dbReference type="Pfam" id="PF00698">
    <property type="entry name" value="Acyl_transf_1"/>
    <property type="match status" value="1"/>
</dbReference>
<evidence type="ECO:0000259" key="7">
    <source>
        <dbReference type="SMART" id="SM00827"/>
    </source>
</evidence>
<dbReference type="AlphaFoldDB" id="A0A437PYQ3"/>
<dbReference type="PANTHER" id="PTHR42681">
    <property type="entry name" value="MALONYL-COA-ACYL CARRIER PROTEIN TRANSACYLASE, MITOCHONDRIAL"/>
    <property type="match status" value="1"/>
</dbReference>
<comment type="catalytic activity">
    <reaction evidence="3 4">
        <text>holo-[ACP] + malonyl-CoA = malonyl-[ACP] + CoA</text>
        <dbReference type="Rhea" id="RHEA:41792"/>
        <dbReference type="Rhea" id="RHEA-COMP:9623"/>
        <dbReference type="Rhea" id="RHEA-COMP:9685"/>
        <dbReference type="ChEBI" id="CHEBI:57287"/>
        <dbReference type="ChEBI" id="CHEBI:57384"/>
        <dbReference type="ChEBI" id="CHEBI:64479"/>
        <dbReference type="ChEBI" id="CHEBI:78449"/>
        <dbReference type="EC" id="2.3.1.39"/>
    </reaction>
</comment>